<organism evidence="4 5">
    <name type="scientific">Ditylenchus destructor</name>
    <dbReference type="NCBI Taxonomy" id="166010"/>
    <lineage>
        <taxon>Eukaryota</taxon>
        <taxon>Metazoa</taxon>
        <taxon>Ecdysozoa</taxon>
        <taxon>Nematoda</taxon>
        <taxon>Chromadorea</taxon>
        <taxon>Rhabditida</taxon>
        <taxon>Tylenchina</taxon>
        <taxon>Tylenchomorpha</taxon>
        <taxon>Sphaerularioidea</taxon>
        <taxon>Anguinidae</taxon>
        <taxon>Anguininae</taxon>
        <taxon>Ditylenchus</taxon>
    </lineage>
</organism>
<dbReference type="Pfam" id="PF16493">
    <property type="entry name" value="Meis_PKNOX_N"/>
    <property type="match status" value="1"/>
</dbReference>
<protein>
    <submittedName>
        <fullName evidence="4">Homeobox protein unc-62</fullName>
    </submittedName>
</protein>
<feature type="compositionally biased region" description="Low complexity" evidence="2">
    <location>
        <begin position="415"/>
        <end position="431"/>
    </location>
</feature>
<dbReference type="InterPro" id="IPR032453">
    <property type="entry name" value="PKNOX/Meis_N"/>
</dbReference>
<feature type="compositionally biased region" description="Gly residues" evidence="2">
    <location>
        <begin position="132"/>
        <end position="141"/>
    </location>
</feature>
<evidence type="ECO:0000259" key="3">
    <source>
        <dbReference type="Pfam" id="PF16493"/>
    </source>
</evidence>
<dbReference type="Proteomes" id="UP001201812">
    <property type="component" value="Unassembled WGS sequence"/>
</dbReference>
<evidence type="ECO:0000256" key="2">
    <source>
        <dbReference type="SAM" id="MobiDB-lite"/>
    </source>
</evidence>
<keyword evidence="4" id="KW-0238">DNA-binding</keyword>
<sequence length="464" mass="49252">MDAGSDANPNLTPIQPQNFQHSNFAPLDFSHWPVTAFNYFHPPASGYPINGTAMPYPLQPYQPYQFINPDSGHAPINSPASSSSTAVIPTSHPQECDNSPSLTSLDDQKPVLIGGNSGVSQDNVFKHEYGDQSGGGPGPGGYPMSSGASSDMYSAAATATSGTDPSANLNFFNIATAAAQGVYPATPAALGMLSGGAPLGVDPACELMKRDKEQIYAHPLFPLLSVLFQKCELATSTPREPSKDNANPENAPVCSAISFNEDLQEFIKTVHREKPFYIPNPELDTLMLNAIQVLRYHLLELEKVHELCDNFCDRYVKSLKSKMPMDLVADDRAPSAHSMQPPGAGGHMQQHQQGPSSSMNLESGKISPGDGSSGGTPHPGMQSHGSMHYAPYEPQSVPLAESSQGMPGMQHHESLQPSSSASTSSGFLDLSANSVGNSSQNAGLVDGGSQHHPMSMQQQHPLGM</sequence>
<proteinExistence type="predicted"/>
<feature type="compositionally biased region" description="Low complexity" evidence="2">
    <location>
        <begin position="450"/>
        <end position="464"/>
    </location>
</feature>
<feature type="region of interest" description="Disordered" evidence="2">
    <location>
        <begin position="333"/>
        <end position="464"/>
    </location>
</feature>
<keyword evidence="4" id="KW-0371">Homeobox</keyword>
<name>A0AAD4N8I2_9BILA</name>
<accession>A0AAD4N8I2</accession>
<comment type="caution">
    <text evidence="4">The sequence shown here is derived from an EMBL/GenBank/DDBJ whole genome shotgun (WGS) entry which is preliminary data.</text>
</comment>
<dbReference type="GO" id="GO:0003677">
    <property type="term" value="F:DNA binding"/>
    <property type="evidence" value="ECO:0007669"/>
    <property type="project" value="UniProtKB-KW"/>
</dbReference>
<feature type="compositionally biased region" description="Polar residues" evidence="2">
    <location>
        <begin position="78"/>
        <end position="105"/>
    </location>
</feature>
<dbReference type="AlphaFoldDB" id="A0AAD4N8I2"/>
<dbReference type="EMBL" id="JAKKPZ010000007">
    <property type="protein sequence ID" value="KAI1719093.1"/>
    <property type="molecule type" value="Genomic_DNA"/>
</dbReference>
<keyword evidence="1" id="KW-0539">Nucleus</keyword>
<reference evidence="4" key="1">
    <citation type="submission" date="2022-01" db="EMBL/GenBank/DDBJ databases">
        <title>Genome Sequence Resource for Two Populations of Ditylenchus destructor, the Migratory Endoparasitic Phytonematode.</title>
        <authorList>
            <person name="Zhang H."/>
            <person name="Lin R."/>
            <person name="Xie B."/>
        </authorList>
    </citation>
    <scope>NUCLEOTIDE SEQUENCE</scope>
    <source>
        <strain evidence="4">BazhouSP</strain>
    </source>
</reference>
<feature type="compositionally biased region" description="Polar residues" evidence="2">
    <location>
        <begin position="432"/>
        <end position="442"/>
    </location>
</feature>
<feature type="domain" description="MEIS N-terminal" evidence="3">
    <location>
        <begin position="208"/>
        <end position="326"/>
    </location>
</feature>
<feature type="region of interest" description="Disordered" evidence="2">
    <location>
        <begin position="69"/>
        <end position="146"/>
    </location>
</feature>
<evidence type="ECO:0000313" key="5">
    <source>
        <dbReference type="Proteomes" id="UP001201812"/>
    </source>
</evidence>
<evidence type="ECO:0000313" key="4">
    <source>
        <dbReference type="EMBL" id="KAI1719093.1"/>
    </source>
</evidence>
<keyword evidence="5" id="KW-1185">Reference proteome</keyword>
<gene>
    <name evidence="4" type="ORF">DdX_06218</name>
</gene>
<evidence type="ECO:0000256" key="1">
    <source>
        <dbReference type="ARBA" id="ARBA00023242"/>
    </source>
</evidence>
<feature type="compositionally biased region" description="Low complexity" evidence="2">
    <location>
        <begin position="339"/>
        <end position="359"/>
    </location>
</feature>